<sequence length="182" mass="21071">MKTPTKDRSVQTPSSTIKRFSISNITTPQNVSKEKLNTTLLRDRLNKFQIIDDTDAADMNTFKSLSQEENILEHVSRKKKNQDLFINDKSYFEFNNNESCIKLYKLEKTIETTNKLDLHIFCSKEKFTVDNCENDISTGKIIITLSYPLTGEEIHDFNRTGRLDDSIMDITPTILQICSMKF</sequence>
<organism evidence="1 2">
    <name type="scientific">Strongyloides stercoralis</name>
    <name type="common">Threadworm</name>
    <dbReference type="NCBI Taxonomy" id="6248"/>
    <lineage>
        <taxon>Eukaryota</taxon>
        <taxon>Metazoa</taxon>
        <taxon>Ecdysozoa</taxon>
        <taxon>Nematoda</taxon>
        <taxon>Chromadorea</taxon>
        <taxon>Rhabditida</taxon>
        <taxon>Tylenchina</taxon>
        <taxon>Panagrolaimomorpha</taxon>
        <taxon>Strongyloidoidea</taxon>
        <taxon>Strongyloididae</taxon>
        <taxon>Strongyloides</taxon>
    </lineage>
</organism>
<keyword evidence="1" id="KW-1185">Reference proteome</keyword>
<dbReference type="Proteomes" id="UP000035681">
    <property type="component" value="Unplaced"/>
</dbReference>
<evidence type="ECO:0000313" key="2">
    <source>
        <dbReference type="WBParaSite" id="TCONS_00012922.p1"/>
    </source>
</evidence>
<dbReference type="AlphaFoldDB" id="A0AAF5DI08"/>
<dbReference type="WBParaSite" id="TCONS_00012922.p1">
    <property type="protein sequence ID" value="TCONS_00012922.p1"/>
    <property type="gene ID" value="XLOC_008678"/>
</dbReference>
<evidence type="ECO:0000313" key="1">
    <source>
        <dbReference type="Proteomes" id="UP000035681"/>
    </source>
</evidence>
<accession>A0AAF5DI08</accession>
<proteinExistence type="predicted"/>
<reference evidence="2" key="1">
    <citation type="submission" date="2024-02" db="UniProtKB">
        <authorList>
            <consortium name="WormBaseParasite"/>
        </authorList>
    </citation>
    <scope>IDENTIFICATION</scope>
</reference>
<protein>
    <submittedName>
        <fullName evidence="2">Uncharacterized protein</fullName>
    </submittedName>
</protein>
<name>A0AAF5DI08_STRER</name>